<dbReference type="InterPro" id="IPR017871">
    <property type="entry name" value="ABC_transporter-like_CS"/>
</dbReference>
<evidence type="ECO:0000259" key="8">
    <source>
        <dbReference type="PROSITE" id="PS50893"/>
    </source>
</evidence>
<keyword evidence="4" id="KW-0762">Sugar transport</keyword>
<accession>W0HYH1</accession>
<dbReference type="GO" id="GO:0016887">
    <property type="term" value="F:ATP hydrolysis activity"/>
    <property type="evidence" value="ECO:0007669"/>
    <property type="project" value="InterPro"/>
</dbReference>
<dbReference type="InterPro" id="IPR027417">
    <property type="entry name" value="P-loop_NTPase"/>
</dbReference>
<dbReference type="Pfam" id="PF17912">
    <property type="entry name" value="OB_MalK"/>
    <property type="match status" value="1"/>
</dbReference>
<organism evidence="9 10">
    <name type="scientific">Sodalis praecaptivus</name>
    <dbReference type="NCBI Taxonomy" id="1239307"/>
    <lineage>
        <taxon>Bacteria</taxon>
        <taxon>Pseudomonadati</taxon>
        <taxon>Pseudomonadota</taxon>
        <taxon>Gammaproteobacteria</taxon>
        <taxon>Enterobacterales</taxon>
        <taxon>Bruguierivoracaceae</taxon>
        <taxon>Sodalis</taxon>
    </lineage>
</organism>
<proteinExistence type="predicted"/>
<dbReference type="SMART" id="SM00382">
    <property type="entry name" value="AAA"/>
    <property type="match status" value="1"/>
</dbReference>
<dbReference type="EMBL" id="CP006569">
    <property type="protein sequence ID" value="AHF77260.1"/>
    <property type="molecule type" value="Genomic_DNA"/>
</dbReference>
<dbReference type="SUPFAM" id="SSF52540">
    <property type="entry name" value="P-loop containing nucleoside triphosphate hydrolases"/>
    <property type="match status" value="1"/>
</dbReference>
<reference evidence="9 10" key="1">
    <citation type="journal article" date="2014" name="Genome Biol. Evol.">
        <title>Genome degeneration and adaptation in a nascent stage of symbiosis.</title>
        <authorList>
            <person name="Oakeson K.F."/>
            <person name="Gil R."/>
            <person name="Clayton A.L."/>
            <person name="Dunn D.M."/>
            <person name="von Niederhausern A.C."/>
            <person name="Hamil C."/>
            <person name="Aoyagi A."/>
            <person name="Duval B."/>
            <person name="Baca A."/>
            <person name="Silva F.J."/>
            <person name="Vallier A."/>
            <person name="Jackson D.G."/>
            <person name="Latorre A."/>
            <person name="Weiss R.B."/>
            <person name="Heddi A."/>
            <person name="Moya A."/>
            <person name="Dale C."/>
        </authorList>
    </citation>
    <scope>NUCLEOTIDE SEQUENCE [LARGE SCALE GENOMIC DNA]</scope>
    <source>
        <strain evidence="9 10">HS1</strain>
    </source>
</reference>
<dbReference type="Pfam" id="PF00005">
    <property type="entry name" value="ABC_tran"/>
    <property type="match status" value="1"/>
</dbReference>
<keyword evidence="2" id="KW-1003">Cell membrane</keyword>
<keyword evidence="7" id="KW-0472">Membrane</keyword>
<dbReference type="Gene3D" id="2.40.50.100">
    <property type="match status" value="1"/>
</dbReference>
<keyword evidence="6 9" id="KW-0067">ATP-binding</keyword>
<dbReference type="AlphaFoldDB" id="W0HYH1"/>
<dbReference type="CDD" id="cd03301">
    <property type="entry name" value="ABC_MalK_N"/>
    <property type="match status" value="1"/>
</dbReference>
<dbReference type="GO" id="GO:0015423">
    <property type="term" value="F:ABC-type maltose transporter activity"/>
    <property type="evidence" value="ECO:0007669"/>
    <property type="project" value="TreeGrafter"/>
</dbReference>
<dbReference type="PANTHER" id="PTHR43875:SF3">
    <property type="entry name" value="MALTOSE_MALTODEXTRIN IMPORT ATP-BINDING PROTEIN MALK"/>
    <property type="match status" value="1"/>
</dbReference>
<dbReference type="PATRIC" id="fig|1239307.3.peg.2454"/>
<evidence type="ECO:0000256" key="3">
    <source>
        <dbReference type="ARBA" id="ARBA00022519"/>
    </source>
</evidence>
<name>W0HYH1_9GAMM</name>
<dbReference type="InterPro" id="IPR040582">
    <property type="entry name" value="OB_MalK-like"/>
</dbReference>
<evidence type="ECO:0000256" key="6">
    <source>
        <dbReference type="ARBA" id="ARBA00022840"/>
    </source>
</evidence>
<dbReference type="OrthoDB" id="9802264at2"/>
<evidence type="ECO:0000313" key="10">
    <source>
        <dbReference type="Proteomes" id="UP000019028"/>
    </source>
</evidence>
<keyword evidence="10" id="KW-1185">Reference proteome</keyword>
<evidence type="ECO:0000256" key="4">
    <source>
        <dbReference type="ARBA" id="ARBA00022597"/>
    </source>
</evidence>
<evidence type="ECO:0000256" key="7">
    <source>
        <dbReference type="ARBA" id="ARBA00023136"/>
    </source>
</evidence>
<dbReference type="Gene3D" id="3.40.50.300">
    <property type="entry name" value="P-loop containing nucleotide triphosphate hydrolases"/>
    <property type="match status" value="1"/>
</dbReference>
<dbReference type="GO" id="GO:1990060">
    <property type="term" value="C:maltose transport complex"/>
    <property type="evidence" value="ECO:0007669"/>
    <property type="project" value="TreeGrafter"/>
</dbReference>
<dbReference type="GO" id="GO:0005524">
    <property type="term" value="F:ATP binding"/>
    <property type="evidence" value="ECO:0007669"/>
    <property type="project" value="UniProtKB-KW"/>
</dbReference>
<dbReference type="GO" id="GO:0055052">
    <property type="term" value="C:ATP-binding cassette (ABC) transporter complex, substrate-binding subunit-containing"/>
    <property type="evidence" value="ECO:0007669"/>
    <property type="project" value="TreeGrafter"/>
</dbReference>
<dbReference type="SUPFAM" id="SSF50331">
    <property type="entry name" value="MOP-like"/>
    <property type="match status" value="1"/>
</dbReference>
<keyword evidence="1" id="KW-0813">Transport</keyword>
<dbReference type="InterPro" id="IPR003439">
    <property type="entry name" value="ABC_transporter-like_ATP-bd"/>
</dbReference>
<dbReference type="InterPro" id="IPR015855">
    <property type="entry name" value="ABC_transpr_MalK-like"/>
</dbReference>
<dbReference type="PANTHER" id="PTHR43875">
    <property type="entry name" value="MALTODEXTRIN IMPORT ATP-BINDING PROTEIN MSMX"/>
    <property type="match status" value="1"/>
</dbReference>
<sequence length="369" mass="39556">MGRLVLQGVGKAFHALNVVRDIDLTIDDGEFVVIVGPSGSGKSTLLRMIAGLEDISTGEMVLDGKLMNDVLPQARSIGMVFQSYALYPHMTVAENMAYGLKLAGRDKLEIERRVNDAAQMLQLTPFLARKPAALSGGQRQRVAIGRALIKEPALFLFDEPLSNLDAALRVDMRVQIARLHQKLRATMIYVTHDQVEAMTLADRIVMMSAGEIAQVGTPLALYHAPATLAVATFIGSPRMNILPVVIEAADADATRVRLPGGAVLNVAVDGRHAAAGETALLGVRPEDILPDADADAVLPATRVLRENLGHETLAYYQIDGLDETLTQRIPGDAALTPAGRVMLGLSGQRCHLFAANGNAYPRRHGPQAG</sequence>
<dbReference type="NCBIfam" id="NF008653">
    <property type="entry name" value="PRK11650.1"/>
    <property type="match status" value="1"/>
</dbReference>
<evidence type="ECO:0000256" key="5">
    <source>
        <dbReference type="ARBA" id="ARBA00022741"/>
    </source>
</evidence>
<evidence type="ECO:0000313" key="9">
    <source>
        <dbReference type="EMBL" id="AHF77260.1"/>
    </source>
</evidence>
<dbReference type="PROSITE" id="PS50893">
    <property type="entry name" value="ABC_TRANSPORTER_2"/>
    <property type="match status" value="1"/>
</dbReference>
<protein>
    <submittedName>
        <fullName evidence="9">ABC transporter ATP-binding protein</fullName>
    </submittedName>
</protein>
<gene>
    <name evidence="9" type="ORF">Sant_2215</name>
</gene>
<keyword evidence="3" id="KW-0997">Cell inner membrane</keyword>
<dbReference type="Gene3D" id="2.40.50.140">
    <property type="entry name" value="Nucleic acid-binding proteins"/>
    <property type="match status" value="1"/>
</dbReference>
<feature type="domain" description="ABC transporter" evidence="8">
    <location>
        <begin position="4"/>
        <end position="234"/>
    </location>
</feature>
<evidence type="ECO:0000256" key="1">
    <source>
        <dbReference type="ARBA" id="ARBA00022448"/>
    </source>
</evidence>
<dbReference type="Proteomes" id="UP000019028">
    <property type="component" value="Chromosome"/>
</dbReference>
<dbReference type="FunFam" id="3.40.50.300:FF:000042">
    <property type="entry name" value="Maltose/maltodextrin ABC transporter, ATP-binding protein"/>
    <property type="match status" value="1"/>
</dbReference>
<keyword evidence="5" id="KW-0547">Nucleotide-binding</keyword>
<dbReference type="InterPro" id="IPR008995">
    <property type="entry name" value="Mo/tungstate-bd_C_term_dom"/>
</dbReference>
<dbReference type="InterPro" id="IPR012340">
    <property type="entry name" value="NA-bd_OB-fold"/>
</dbReference>
<evidence type="ECO:0000256" key="2">
    <source>
        <dbReference type="ARBA" id="ARBA00022475"/>
    </source>
</evidence>
<dbReference type="PROSITE" id="PS00211">
    <property type="entry name" value="ABC_TRANSPORTER_1"/>
    <property type="match status" value="1"/>
</dbReference>
<dbReference type="InterPro" id="IPR003593">
    <property type="entry name" value="AAA+_ATPase"/>
</dbReference>
<dbReference type="InterPro" id="IPR047641">
    <property type="entry name" value="ABC_transpr_MalK/UgpC-like"/>
</dbReference>
<dbReference type="HOGENOM" id="CLU_000604_1_1_6"/>
<dbReference type="KEGG" id="sod:Sant_2215"/>
<dbReference type="RefSeq" id="WP_025422393.1">
    <property type="nucleotide sequence ID" value="NZ_CP006569.1"/>
</dbReference>